<evidence type="ECO:0000313" key="1">
    <source>
        <dbReference type="EMBL" id="JAH37175.1"/>
    </source>
</evidence>
<dbReference type="AlphaFoldDB" id="A0A0E9S907"/>
<sequence>MNLLQAQEWQIQQYNWGVQQQTFKQGDKVLVLLPSSASEMT</sequence>
<name>A0A0E9S907_ANGAN</name>
<proteinExistence type="predicted"/>
<organism evidence="1">
    <name type="scientific">Anguilla anguilla</name>
    <name type="common">European freshwater eel</name>
    <name type="synonym">Muraena anguilla</name>
    <dbReference type="NCBI Taxonomy" id="7936"/>
    <lineage>
        <taxon>Eukaryota</taxon>
        <taxon>Metazoa</taxon>
        <taxon>Chordata</taxon>
        <taxon>Craniata</taxon>
        <taxon>Vertebrata</taxon>
        <taxon>Euteleostomi</taxon>
        <taxon>Actinopterygii</taxon>
        <taxon>Neopterygii</taxon>
        <taxon>Teleostei</taxon>
        <taxon>Anguilliformes</taxon>
        <taxon>Anguillidae</taxon>
        <taxon>Anguilla</taxon>
    </lineage>
</organism>
<reference evidence="1" key="1">
    <citation type="submission" date="2014-11" db="EMBL/GenBank/DDBJ databases">
        <authorList>
            <person name="Amaro Gonzalez C."/>
        </authorList>
    </citation>
    <scope>NUCLEOTIDE SEQUENCE</scope>
</reference>
<protein>
    <submittedName>
        <fullName evidence="1">Uncharacterized protein</fullName>
    </submittedName>
</protein>
<accession>A0A0E9S907</accession>
<dbReference type="EMBL" id="GBXM01071402">
    <property type="protein sequence ID" value="JAH37175.1"/>
    <property type="molecule type" value="Transcribed_RNA"/>
</dbReference>
<reference evidence="1" key="2">
    <citation type="journal article" date="2015" name="Fish Shellfish Immunol.">
        <title>Early steps in the European eel (Anguilla anguilla)-Vibrio vulnificus interaction in the gills: Role of the RtxA13 toxin.</title>
        <authorList>
            <person name="Callol A."/>
            <person name="Pajuelo D."/>
            <person name="Ebbesson L."/>
            <person name="Teles M."/>
            <person name="MacKenzie S."/>
            <person name="Amaro C."/>
        </authorList>
    </citation>
    <scope>NUCLEOTIDE SEQUENCE</scope>
</reference>